<name>A0ABQ3P1A9_9ACTN</name>
<evidence type="ECO:0000256" key="1">
    <source>
        <dbReference type="SAM" id="MobiDB-lite"/>
    </source>
</evidence>
<keyword evidence="3" id="KW-1185">Reference proteome</keyword>
<evidence type="ECO:0000313" key="2">
    <source>
        <dbReference type="EMBL" id="GHI18806.1"/>
    </source>
</evidence>
<feature type="compositionally biased region" description="Basic and acidic residues" evidence="1">
    <location>
        <begin position="116"/>
        <end position="133"/>
    </location>
</feature>
<feature type="region of interest" description="Disordered" evidence="1">
    <location>
        <begin position="111"/>
        <end position="153"/>
    </location>
</feature>
<keyword evidence="2" id="KW-0238">DNA-binding</keyword>
<dbReference type="EMBL" id="BNDW01000004">
    <property type="protein sequence ID" value="GHI18806.1"/>
    <property type="molecule type" value="Genomic_DNA"/>
</dbReference>
<proteinExistence type="predicted"/>
<accession>A0ABQ3P1A9</accession>
<evidence type="ECO:0000313" key="3">
    <source>
        <dbReference type="Proteomes" id="UP001052739"/>
    </source>
</evidence>
<dbReference type="RefSeq" id="WP_350810468.1">
    <property type="nucleotide sequence ID" value="NZ_JBEPFM010000005.1"/>
</dbReference>
<organism evidence="2 3">
    <name type="scientific">Streptomyces hydrogenans</name>
    <dbReference type="NCBI Taxonomy" id="1873719"/>
    <lineage>
        <taxon>Bacteria</taxon>
        <taxon>Bacillati</taxon>
        <taxon>Actinomycetota</taxon>
        <taxon>Actinomycetes</taxon>
        <taxon>Kitasatosporales</taxon>
        <taxon>Streptomycetaceae</taxon>
        <taxon>Streptomyces</taxon>
    </lineage>
</organism>
<gene>
    <name evidence="2" type="ORF">Shyd_01770</name>
</gene>
<dbReference type="Proteomes" id="UP001052739">
    <property type="component" value="Unassembled WGS sequence"/>
</dbReference>
<reference evidence="2" key="1">
    <citation type="submission" date="2024-05" db="EMBL/GenBank/DDBJ databases">
        <title>Whole genome shotgun sequence of Streptomyces hydrogenans NBRC 13475.</title>
        <authorList>
            <person name="Komaki H."/>
            <person name="Tamura T."/>
        </authorList>
    </citation>
    <scope>NUCLEOTIDE SEQUENCE</scope>
    <source>
        <strain evidence="2">NBRC 13475</strain>
    </source>
</reference>
<feature type="compositionally biased region" description="Pro residues" evidence="1">
    <location>
        <begin position="134"/>
        <end position="151"/>
    </location>
</feature>
<comment type="caution">
    <text evidence="2">The sequence shown here is derived from an EMBL/GenBank/DDBJ whole genome shotgun (WGS) entry which is preliminary data.</text>
</comment>
<dbReference type="GO" id="GO:0003677">
    <property type="term" value="F:DNA binding"/>
    <property type="evidence" value="ECO:0007669"/>
    <property type="project" value="UniProtKB-KW"/>
</dbReference>
<protein>
    <submittedName>
        <fullName evidence="2">DNA-binding protein</fullName>
    </submittedName>
</protein>
<sequence>MASQHPNVPSPAYGLVHHNVRLTTRYVVISNALAQHRELSLLAIGLATHLQSLPAGSCVGIKAIASRFPESEFRIAAAMRELEAHGYLARTRRRLPDGRILPLTISYNSPGADPAAVRETRAAPKPREPRPEPETPPAPAPAPAPRPPAPPQLTARHARAAELLCGLRAHAPRLLLSERDVRRLAPGVTAWLERGAQPDAVRRTLCADLPHDLAYPAGLLAHRLAALMPPPLPAAPASPPALGPLQNCDDCDRAYRAPEPGRCRGCEAAAAEAA</sequence>